<evidence type="ECO:0000313" key="5">
    <source>
        <dbReference type="Proteomes" id="UP000467379"/>
    </source>
</evidence>
<dbReference type="CDD" id="cd05154">
    <property type="entry name" value="ACAD10_11_N-like"/>
    <property type="match status" value="1"/>
</dbReference>
<dbReference type="Proteomes" id="UP000192441">
    <property type="component" value="Unassembled WGS sequence"/>
</dbReference>
<sequence>MKLQQMLGSELGTWLSKALPESRPPWSCERIAGGYSMLTYRLTDTAGQCWVLRFPPAGNSSGRAHDTDREARMMNALHNSAVPVPTVRIVGTAEDPLGVPCHVTDFVPGHVLGDADSAARCLSPEAIRDASVNIVTALVELHAVDPDEVGLADFAPRANYLERQLRRWQSVLDAAAAPEVASLAADLTDIAEWLEAGIPSEAAPRIVHGDYRLGNAIVDDNGGIRALLDWELTTLGDPLADLGLLAAFWAPPPRAMLGVRMPTTAPGAIGVDEALELYAKKTGSDVDDFAFYRVFSAWRLACTAFRARARYASGAMDDSADTARFVDACTAWIEIAHQAMNAR</sequence>
<evidence type="ECO:0000313" key="2">
    <source>
        <dbReference type="EMBL" id="BBZ15606.1"/>
    </source>
</evidence>
<keyword evidence="5" id="KW-1185">Reference proteome</keyword>
<dbReference type="Pfam" id="PF01636">
    <property type="entry name" value="APH"/>
    <property type="match status" value="1"/>
</dbReference>
<evidence type="ECO:0000259" key="1">
    <source>
        <dbReference type="Pfam" id="PF01636"/>
    </source>
</evidence>
<dbReference type="SUPFAM" id="SSF56112">
    <property type="entry name" value="Protein kinase-like (PK-like)"/>
    <property type="match status" value="1"/>
</dbReference>
<proteinExistence type="predicted"/>
<dbReference type="Proteomes" id="UP000467379">
    <property type="component" value="Plasmid pJCM12687"/>
</dbReference>
<dbReference type="InterPro" id="IPR051678">
    <property type="entry name" value="AGP_Transferase"/>
</dbReference>
<dbReference type="PANTHER" id="PTHR21310:SF40">
    <property type="entry name" value="AMINOGLYCOSIDE PHOSPHOTRANSFERASE DOMAIN-CONTAINING PROTEIN-RELATED"/>
    <property type="match status" value="1"/>
</dbReference>
<gene>
    <name evidence="3" type="ORF">BST20_06995</name>
    <name evidence="2" type="ORF">MBRA_58010</name>
</gene>
<dbReference type="Gene3D" id="3.90.1200.10">
    <property type="match status" value="1"/>
</dbReference>
<reference evidence="3 4" key="1">
    <citation type="submission" date="2016-12" db="EMBL/GenBank/DDBJ databases">
        <title>The new phylogeny of genus Mycobacterium.</title>
        <authorList>
            <person name="Tortoli E."/>
            <person name="Trovato A."/>
            <person name="Cirillo D.M."/>
        </authorList>
    </citation>
    <scope>NUCLEOTIDE SEQUENCE [LARGE SCALE GENOMIC DNA]</scope>
    <source>
        <strain evidence="3 4">DSM 44624</strain>
    </source>
</reference>
<dbReference type="InterPro" id="IPR002575">
    <property type="entry name" value="Aminoglycoside_PTrfase"/>
</dbReference>
<dbReference type="OrthoDB" id="3806873at2"/>
<dbReference type="EMBL" id="MVHM01000002">
    <property type="protein sequence ID" value="ORA40291.1"/>
    <property type="molecule type" value="Genomic_DNA"/>
</dbReference>
<name>A0A7I7WDJ9_9MYCO</name>
<dbReference type="InterPro" id="IPR011009">
    <property type="entry name" value="Kinase-like_dom_sf"/>
</dbReference>
<dbReference type="PANTHER" id="PTHR21310">
    <property type="entry name" value="AMINOGLYCOSIDE PHOSPHOTRANSFERASE-RELATED-RELATED"/>
    <property type="match status" value="1"/>
</dbReference>
<dbReference type="RefSeq" id="WP_083130677.1">
    <property type="nucleotide sequence ID" value="NZ_AP022607.1"/>
</dbReference>
<dbReference type="AlphaFoldDB" id="A0A7I7WDJ9"/>
<accession>A0A7I7WDJ9</accession>
<dbReference type="Gene3D" id="3.30.200.20">
    <property type="entry name" value="Phosphorylase Kinase, domain 1"/>
    <property type="match status" value="1"/>
</dbReference>
<geneLocation type="plasmid" evidence="2 5">
    <name>pJCM12687</name>
</geneLocation>
<evidence type="ECO:0000313" key="4">
    <source>
        <dbReference type="Proteomes" id="UP000192441"/>
    </source>
</evidence>
<keyword evidence="2" id="KW-0614">Plasmid</keyword>
<protein>
    <submittedName>
        <fullName evidence="2">Acyl-CoA dehydrogenase</fullName>
    </submittedName>
</protein>
<organism evidence="3 4">
    <name type="scientific">Mycobacterium branderi</name>
    <dbReference type="NCBI Taxonomy" id="43348"/>
    <lineage>
        <taxon>Bacteria</taxon>
        <taxon>Bacillati</taxon>
        <taxon>Actinomycetota</taxon>
        <taxon>Actinomycetes</taxon>
        <taxon>Mycobacteriales</taxon>
        <taxon>Mycobacteriaceae</taxon>
        <taxon>Mycobacterium</taxon>
    </lineage>
</organism>
<reference evidence="2" key="3">
    <citation type="submission" date="2020-02" db="EMBL/GenBank/DDBJ databases">
        <authorList>
            <person name="Matsumoto Y."/>
            <person name="Motooka D."/>
            <person name="Nakamura S."/>
        </authorList>
    </citation>
    <scope>NUCLEOTIDE SEQUENCE</scope>
    <source>
        <strain evidence="2">JCM 12687</strain>
        <plasmid evidence="2">pJCM12687</plasmid>
    </source>
</reference>
<dbReference type="InterPro" id="IPR041726">
    <property type="entry name" value="ACAD10_11_N"/>
</dbReference>
<evidence type="ECO:0000313" key="3">
    <source>
        <dbReference type="EMBL" id="ORA40291.1"/>
    </source>
</evidence>
<dbReference type="EMBL" id="AP022607">
    <property type="protein sequence ID" value="BBZ15606.1"/>
    <property type="molecule type" value="Genomic_DNA"/>
</dbReference>
<reference evidence="2 5" key="2">
    <citation type="journal article" date="2019" name="Emerg. Microbes Infect.">
        <title>Comprehensive subspecies identification of 175 nontuberculous mycobacteria species based on 7547 genomic profiles.</title>
        <authorList>
            <person name="Matsumoto Y."/>
            <person name="Kinjo T."/>
            <person name="Motooka D."/>
            <person name="Nabeya D."/>
            <person name="Jung N."/>
            <person name="Uechi K."/>
            <person name="Horii T."/>
            <person name="Iida T."/>
            <person name="Fujita J."/>
            <person name="Nakamura S."/>
        </authorList>
    </citation>
    <scope>NUCLEOTIDE SEQUENCE [LARGE SCALE GENOMIC DNA]</scope>
    <source>
        <strain evidence="2 5">JCM 12687</strain>
        <plasmid evidence="2">pJCM12687</plasmid>
    </source>
</reference>
<feature type="domain" description="Aminoglycoside phosphotransferase" evidence="1">
    <location>
        <begin position="28"/>
        <end position="256"/>
    </location>
</feature>